<dbReference type="EMBL" id="KZ819303">
    <property type="protein sequence ID" value="PWN95552.1"/>
    <property type="molecule type" value="Genomic_DNA"/>
</dbReference>
<feature type="region of interest" description="Disordered" evidence="1">
    <location>
        <begin position="1"/>
        <end position="121"/>
    </location>
</feature>
<protein>
    <submittedName>
        <fullName evidence="2">Uncharacterized protein</fullName>
    </submittedName>
</protein>
<sequence>MHLSQPYSALRQGRHFGSQQQHRLGTPRRSHACAARRDKRRVAGTACARSRCSRASDKRPRPARASDLRTHRQSQRGLPHRSRPGRPHRVWHCSSVPGQAVPATPPRNGAQLRPASTMNRI</sequence>
<dbReference type="RefSeq" id="XP_025595831.1">
    <property type="nucleotide sequence ID" value="XM_025739085.1"/>
</dbReference>
<keyword evidence="3" id="KW-1185">Reference proteome</keyword>
<evidence type="ECO:0000256" key="1">
    <source>
        <dbReference type="SAM" id="MobiDB-lite"/>
    </source>
</evidence>
<proteinExistence type="predicted"/>
<reference evidence="2 3" key="1">
    <citation type="journal article" date="2018" name="Mol. Biol. Evol.">
        <title>Broad Genomic Sampling Reveals a Smut Pathogenic Ancestry of the Fungal Clade Ustilaginomycotina.</title>
        <authorList>
            <person name="Kijpornyongpan T."/>
            <person name="Mondo S.J."/>
            <person name="Barry K."/>
            <person name="Sandor L."/>
            <person name="Lee J."/>
            <person name="Lipzen A."/>
            <person name="Pangilinan J."/>
            <person name="LaButti K."/>
            <person name="Hainaut M."/>
            <person name="Henrissat B."/>
            <person name="Grigoriev I.V."/>
            <person name="Spatafora J.W."/>
            <person name="Aime M.C."/>
        </authorList>
    </citation>
    <scope>NUCLEOTIDE SEQUENCE [LARGE SCALE GENOMIC DNA]</scope>
    <source>
        <strain evidence="2 3">MCA 4186</strain>
    </source>
</reference>
<evidence type="ECO:0000313" key="2">
    <source>
        <dbReference type="EMBL" id="PWN95552.1"/>
    </source>
</evidence>
<dbReference type="AlphaFoldDB" id="A0A316Z3R6"/>
<dbReference type="Proteomes" id="UP000245946">
    <property type="component" value="Unassembled WGS sequence"/>
</dbReference>
<accession>A0A316Z3R6</accession>
<name>A0A316Z3R6_9BASI</name>
<feature type="compositionally biased region" description="Basic and acidic residues" evidence="1">
    <location>
        <begin position="54"/>
        <end position="70"/>
    </location>
</feature>
<evidence type="ECO:0000313" key="3">
    <source>
        <dbReference type="Proteomes" id="UP000245946"/>
    </source>
</evidence>
<feature type="compositionally biased region" description="Basic residues" evidence="1">
    <location>
        <begin position="71"/>
        <end position="91"/>
    </location>
</feature>
<organism evidence="2 3">
    <name type="scientific">Tilletiopsis washingtonensis</name>
    <dbReference type="NCBI Taxonomy" id="58919"/>
    <lineage>
        <taxon>Eukaryota</taxon>
        <taxon>Fungi</taxon>
        <taxon>Dikarya</taxon>
        <taxon>Basidiomycota</taxon>
        <taxon>Ustilaginomycotina</taxon>
        <taxon>Exobasidiomycetes</taxon>
        <taxon>Entylomatales</taxon>
        <taxon>Entylomatales incertae sedis</taxon>
        <taxon>Tilletiopsis</taxon>
    </lineage>
</organism>
<dbReference type="GeneID" id="37266631"/>
<gene>
    <name evidence="2" type="ORF">FA09DRAFT_132576</name>
</gene>